<dbReference type="RefSeq" id="WP_343804699.1">
    <property type="nucleotide sequence ID" value="NZ_BAAADE010000002.1"/>
</dbReference>
<feature type="domain" description="DUF4159" evidence="3">
    <location>
        <begin position="712"/>
        <end position="930"/>
    </location>
</feature>
<feature type="transmembrane region" description="Helical" evidence="1">
    <location>
        <begin position="658"/>
        <end position="675"/>
    </location>
</feature>
<evidence type="ECO:0000313" key="4">
    <source>
        <dbReference type="EMBL" id="GAA0599404.1"/>
    </source>
</evidence>
<dbReference type="InterPro" id="IPR025297">
    <property type="entry name" value="DUF4159"/>
</dbReference>
<dbReference type="NCBIfam" id="TIGR02226">
    <property type="entry name" value="two_anch"/>
    <property type="match status" value="1"/>
</dbReference>
<feature type="transmembrane region" description="Helical" evidence="1">
    <location>
        <begin position="627"/>
        <end position="646"/>
    </location>
</feature>
<dbReference type="Proteomes" id="UP001424441">
    <property type="component" value="Unassembled WGS sequence"/>
</dbReference>
<dbReference type="Pfam" id="PF07584">
    <property type="entry name" value="BatA"/>
    <property type="match status" value="1"/>
</dbReference>
<name>A0ABP3QXR5_9HYPH</name>
<evidence type="ECO:0000259" key="2">
    <source>
        <dbReference type="Pfam" id="PF07584"/>
    </source>
</evidence>
<keyword evidence="1" id="KW-1133">Transmembrane helix</keyword>
<feature type="domain" description="Aerotolerance regulator N-terminal" evidence="2">
    <location>
        <begin position="6"/>
        <end position="80"/>
    </location>
</feature>
<feature type="transmembrane region" description="Helical" evidence="1">
    <location>
        <begin position="6"/>
        <end position="27"/>
    </location>
</feature>
<feature type="transmembrane region" description="Helical" evidence="1">
    <location>
        <begin position="60"/>
        <end position="82"/>
    </location>
</feature>
<evidence type="ECO:0000259" key="3">
    <source>
        <dbReference type="Pfam" id="PF13709"/>
    </source>
</evidence>
<sequence length="950" mass="102922">MSGFPLSFTAPYLLIGLAALPVIWWLLRITPPRPVREVFAPLAILTRLSSPENTPSKSPWWLTLLRLIIAGLVILGLANPVWNPPAQSAIAEKPLALIIDNGWGSAGDWPLRLDTAESLIAEAAEAEQPIYLFATAENAEQAFGPFDGEAARKALALIKPRAVSVERDFAFARVEAALEKADRPHIAYLTDGIKTAGDTQALASLNKIAGSVDWYPSDIASLVILNHAENTTDALRITANRASGNSQAEQLAIIAYDQKNRSLGRADLQFAPNETTATADFYAPVEMRNDVTMLHVEDAPHAGATYLLDAANQRRRVALLSGGSTDMSQPLLSPLYYINKALEPYADLLTPNAADLLEAVPELIAQKPAVIIMADIGKLPASAEEQISKWVENGGTLLRFAGSKLANAETDDTLLPVLLRRGERSLGGALSWTEPQHLQDFPKNSPFAGLKPLADVTVKRQVIAEPSPELFDKTYASLSDGTPLVTGEQRGNGNLIFFHIAPDTSWSNLSISGTFVDMLRRTLALSRQTGAPSGASYTVSWPPFLSLAADGTLMPAAKQALPLQITAGETPKATYQTPAGFYGTQDNLFALNLFDKDMKLEALEKPELTVPVTVKDYLKRTSLPLRGFMLAAAALLLALDSALLLYLSGVFNKRRRHLLKALILIGVLMNVAHFTPVSEALAQEQEAQQEPKPHDDSKPEDAAIIASVSQTRLAYIVTGKAETDDISKAGLRGLTFALADRTTMEPDDAIGLDPEKDIMAFYPLIYWPVEADAPMPSEEAIARVSAYMQQGGTVLFDTRDQLTASSQFDNAASANNLRLRAILNQMNVPALEPVPENHVISKTFYIMPEFPGRFSGSPLWVEAGKSGNEDSNRPVNAGDGVSSILITANDFAGAWAVNEQGEPLFPTIPNDPMQRIYALRGGINIVMYMLTGNYKSDQVHVPALLERLGN</sequence>
<dbReference type="InterPro" id="IPR024163">
    <property type="entry name" value="Aerotolerance_reg_N"/>
</dbReference>
<dbReference type="Pfam" id="PF13709">
    <property type="entry name" value="DUF4159"/>
    <property type="match status" value="1"/>
</dbReference>
<dbReference type="SUPFAM" id="SSF52317">
    <property type="entry name" value="Class I glutamine amidotransferase-like"/>
    <property type="match status" value="1"/>
</dbReference>
<evidence type="ECO:0000256" key="1">
    <source>
        <dbReference type="SAM" id="Phobius"/>
    </source>
</evidence>
<dbReference type="EMBL" id="BAAADE010000002">
    <property type="protein sequence ID" value="GAA0599404.1"/>
    <property type="molecule type" value="Genomic_DNA"/>
</dbReference>
<protein>
    <submittedName>
        <fullName evidence="4">DUF4159 domain-containing protein</fullName>
    </submittedName>
</protein>
<keyword evidence="1" id="KW-0812">Transmembrane</keyword>
<gene>
    <name evidence="4" type="ORF">GCM10008943_13230</name>
</gene>
<dbReference type="PANTHER" id="PTHR37464:SF1">
    <property type="entry name" value="BLL2463 PROTEIN"/>
    <property type="match status" value="1"/>
</dbReference>
<dbReference type="CDD" id="cd03143">
    <property type="entry name" value="A4_beta-galactosidase_middle_domain"/>
    <property type="match status" value="1"/>
</dbReference>
<reference evidence="5" key="1">
    <citation type="journal article" date="2019" name="Int. J. Syst. Evol. Microbiol.">
        <title>The Global Catalogue of Microorganisms (GCM) 10K type strain sequencing project: providing services to taxonomists for standard genome sequencing and annotation.</title>
        <authorList>
            <consortium name="The Broad Institute Genomics Platform"/>
            <consortium name="The Broad Institute Genome Sequencing Center for Infectious Disease"/>
            <person name="Wu L."/>
            <person name="Ma J."/>
        </authorList>
    </citation>
    <scope>NUCLEOTIDE SEQUENCE [LARGE SCALE GENOMIC DNA]</scope>
    <source>
        <strain evidence="5">JCM 15115</strain>
    </source>
</reference>
<dbReference type="InterPro" id="IPR029062">
    <property type="entry name" value="Class_I_gatase-like"/>
</dbReference>
<organism evidence="4 5">
    <name type="scientific">Paenochrobactrum glaciei</name>
    <dbReference type="NCBI Taxonomy" id="486407"/>
    <lineage>
        <taxon>Bacteria</taxon>
        <taxon>Pseudomonadati</taxon>
        <taxon>Pseudomonadota</taxon>
        <taxon>Alphaproteobacteria</taxon>
        <taxon>Hyphomicrobiales</taxon>
        <taxon>Brucellaceae</taxon>
        <taxon>Paenochrobactrum</taxon>
    </lineage>
</organism>
<evidence type="ECO:0000313" key="5">
    <source>
        <dbReference type="Proteomes" id="UP001424441"/>
    </source>
</evidence>
<dbReference type="Gene3D" id="3.40.50.12140">
    <property type="entry name" value="Domain of unknown function DUF4159"/>
    <property type="match status" value="1"/>
</dbReference>
<proteinExistence type="predicted"/>
<keyword evidence="5" id="KW-1185">Reference proteome</keyword>
<dbReference type="PANTHER" id="PTHR37464">
    <property type="entry name" value="BLL2463 PROTEIN"/>
    <property type="match status" value="1"/>
</dbReference>
<dbReference type="Gene3D" id="3.40.50.880">
    <property type="match status" value="1"/>
</dbReference>
<keyword evidence="1" id="KW-0472">Membrane</keyword>
<accession>A0ABP3QXR5</accession>
<comment type="caution">
    <text evidence="4">The sequence shown here is derived from an EMBL/GenBank/DDBJ whole genome shotgun (WGS) entry which is preliminary data.</text>
</comment>
<dbReference type="InterPro" id="IPR011933">
    <property type="entry name" value="Double_TM_dom"/>
</dbReference>